<evidence type="ECO:0000256" key="1">
    <source>
        <dbReference type="SAM" id="MobiDB-lite"/>
    </source>
</evidence>
<dbReference type="AlphaFoldDB" id="A0AAQ4QED4"/>
<evidence type="ECO:0000313" key="3">
    <source>
        <dbReference type="Proteomes" id="UP000007635"/>
    </source>
</evidence>
<reference evidence="2 3" key="1">
    <citation type="journal article" date="2021" name="G3 (Bethesda)">
        <title>Improved contiguity of the threespine stickleback genome using long-read sequencing.</title>
        <authorList>
            <person name="Nath S."/>
            <person name="Shaw D.E."/>
            <person name="White M.A."/>
        </authorList>
    </citation>
    <scope>NUCLEOTIDE SEQUENCE [LARGE SCALE GENOMIC DNA]</scope>
    <source>
        <strain evidence="2 3">Lake Benthic</strain>
    </source>
</reference>
<reference evidence="2" key="3">
    <citation type="submission" date="2025-09" db="UniProtKB">
        <authorList>
            <consortium name="Ensembl"/>
        </authorList>
    </citation>
    <scope>IDENTIFICATION</scope>
</reference>
<feature type="compositionally biased region" description="Basic and acidic residues" evidence="1">
    <location>
        <begin position="1"/>
        <end position="13"/>
    </location>
</feature>
<name>A0AAQ4QED4_GASAC</name>
<dbReference type="Proteomes" id="UP000007635">
    <property type="component" value="Chromosome XVI"/>
</dbReference>
<feature type="compositionally biased region" description="Polar residues" evidence="1">
    <location>
        <begin position="94"/>
        <end position="109"/>
    </location>
</feature>
<accession>A0AAQ4QED4</accession>
<keyword evidence="3" id="KW-1185">Reference proteome</keyword>
<evidence type="ECO:0000313" key="2">
    <source>
        <dbReference type="Ensembl" id="ENSGACP00000049596.1"/>
    </source>
</evidence>
<feature type="compositionally biased region" description="Basic and acidic residues" evidence="1">
    <location>
        <begin position="20"/>
        <end position="60"/>
    </location>
</feature>
<sequence length="109" mass="12677">MSDKSELKAELERKKQRLAQIREEKKRKEEERKKQAADQLKEAAHHQDDSDLEKKRREAEAILQSMGITADAPVAGGRRDPRENPNSLRRLKNNKTQMKKNTLMKTKSV</sequence>
<dbReference type="Ensembl" id="ENSGACT00000043237.1">
    <property type="protein sequence ID" value="ENSGACP00000049596.1"/>
    <property type="gene ID" value="ENSGACG00000004990.2"/>
</dbReference>
<reference evidence="2" key="2">
    <citation type="submission" date="2025-08" db="UniProtKB">
        <authorList>
            <consortium name="Ensembl"/>
        </authorList>
    </citation>
    <scope>IDENTIFICATION</scope>
</reference>
<protein>
    <submittedName>
        <fullName evidence="2">Dynein cytoplasmic 1 intermediate chain 2</fullName>
    </submittedName>
</protein>
<organism evidence="2 3">
    <name type="scientific">Gasterosteus aculeatus aculeatus</name>
    <name type="common">three-spined stickleback</name>
    <dbReference type="NCBI Taxonomy" id="481459"/>
    <lineage>
        <taxon>Eukaryota</taxon>
        <taxon>Metazoa</taxon>
        <taxon>Chordata</taxon>
        <taxon>Craniata</taxon>
        <taxon>Vertebrata</taxon>
        <taxon>Euteleostomi</taxon>
        <taxon>Actinopterygii</taxon>
        <taxon>Neopterygii</taxon>
        <taxon>Teleostei</taxon>
        <taxon>Neoteleostei</taxon>
        <taxon>Acanthomorphata</taxon>
        <taxon>Eupercaria</taxon>
        <taxon>Perciformes</taxon>
        <taxon>Cottioidei</taxon>
        <taxon>Gasterosteales</taxon>
        <taxon>Gasterosteidae</taxon>
        <taxon>Gasterosteus</taxon>
    </lineage>
</organism>
<dbReference type="GeneTree" id="ENSGT00940000155442"/>
<feature type="region of interest" description="Disordered" evidence="1">
    <location>
        <begin position="1"/>
        <end position="109"/>
    </location>
</feature>
<proteinExistence type="predicted"/>